<sequence>VVLNRTFPSIISPGGLGMSLLIDKEVTDFPDPDSPTIPKTSP</sequence>
<gene>
    <name evidence="1" type="ORF">METZ01_LOCUS273480</name>
</gene>
<reference evidence="1" key="1">
    <citation type="submission" date="2018-05" db="EMBL/GenBank/DDBJ databases">
        <authorList>
            <person name="Lanie J.A."/>
            <person name="Ng W.-L."/>
            <person name="Kazmierczak K.M."/>
            <person name="Andrzejewski T.M."/>
            <person name="Davidsen T.M."/>
            <person name="Wayne K.J."/>
            <person name="Tettelin H."/>
            <person name="Glass J.I."/>
            <person name="Rusch D."/>
            <person name="Podicherti R."/>
            <person name="Tsui H.-C.T."/>
            <person name="Winkler M.E."/>
        </authorList>
    </citation>
    <scope>NUCLEOTIDE SEQUENCE</scope>
</reference>
<organism evidence="1">
    <name type="scientific">marine metagenome</name>
    <dbReference type="NCBI Taxonomy" id="408172"/>
    <lineage>
        <taxon>unclassified sequences</taxon>
        <taxon>metagenomes</taxon>
        <taxon>ecological metagenomes</taxon>
    </lineage>
</organism>
<name>A0A382K9F8_9ZZZZ</name>
<proteinExistence type="predicted"/>
<accession>A0A382K9F8</accession>
<feature type="non-terminal residue" evidence="1">
    <location>
        <position position="1"/>
    </location>
</feature>
<dbReference type="AlphaFoldDB" id="A0A382K9F8"/>
<evidence type="ECO:0000313" key="1">
    <source>
        <dbReference type="EMBL" id="SVC20626.1"/>
    </source>
</evidence>
<protein>
    <submittedName>
        <fullName evidence="1">Uncharacterized protein</fullName>
    </submittedName>
</protein>
<dbReference type="EMBL" id="UINC01079016">
    <property type="protein sequence ID" value="SVC20626.1"/>
    <property type="molecule type" value="Genomic_DNA"/>
</dbReference>